<dbReference type="PANTHER" id="PTHR43150">
    <property type="entry name" value="HYPERKINETIC, ISOFORM M"/>
    <property type="match status" value="1"/>
</dbReference>
<feature type="domain" description="NADP-dependent oxidoreductase" evidence="4">
    <location>
        <begin position="16"/>
        <end position="320"/>
    </location>
</feature>
<dbReference type="InterPro" id="IPR005399">
    <property type="entry name" value="K_chnl_volt-dep_bsu_KCNAB-rel"/>
</dbReference>
<dbReference type="Proteomes" id="UP001152766">
    <property type="component" value="Unassembled WGS sequence"/>
</dbReference>
<protein>
    <submittedName>
        <fullName evidence="5">Aldo/keto reductase</fullName>
    </submittedName>
</protein>
<evidence type="ECO:0000313" key="6">
    <source>
        <dbReference type="Proteomes" id="UP001152766"/>
    </source>
</evidence>
<comment type="caution">
    <text evidence="5">The sequence shown here is derived from an EMBL/GenBank/DDBJ whole genome shotgun (WGS) entry which is preliminary data.</text>
</comment>
<proteinExistence type="inferred from homology"/>
<evidence type="ECO:0000256" key="1">
    <source>
        <dbReference type="ARBA" id="ARBA00006515"/>
    </source>
</evidence>
<dbReference type="RefSeq" id="WP_268151370.1">
    <property type="nucleotide sequence ID" value="NZ_JAPPUW010000011.1"/>
</dbReference>
<dbReference type="InterPro" id="IPR023210">
    <property type="entry name" value="NADP_OxRdtase_dom"/>
</dbReference>
<evidence type="ECO:0000256" key="3">
    <source>
        <dbReference type="ARBA" id="ARBA00023002"/>
    </source>
</evidence>
<keyword evidence="6" id="KW-1185">Reference proteome</keyword>
<evidence type="ECO:0000313" key="5">
    <source>
        <dbReference type="EMBL" id="MDG0861697.1"/>
    </source>
</evidence>
<accession>A0A9X4LDX5</accession>
<name>A0A9X4LDX5_9BURK</name>
<sequence>MQYRRLGRAGLQVSELSLGSWVTYHNQVDTKAATEMLAAAFDAGINFFDNAEVYAQGESEVVMGQAFKALGWNRLDYIVSSKFFWGLQRDGVTVNRKDTLNRKYLMQAVDGSLRRLQLEHLDLIYCHRADPHTPIEETVWAMSDIIRQGKALYWGTSEWSAADIRAAWEIAERHHLHKPVVEQPQYHLFHRRRVEQDYARLYEDIGLGLTTWSPLASGLLTGKYRHGIPAGSRGALESMGWMREQLQDKARNDAVGRLAEIAAELGCSLAQLAIAWINRNPRVSTVILGASRIEQLQDNLGALAVTPRLTAEVVERIDAITKPLAQ</sequence>
<dbReference type="GO" id="GO:0016491">
    <property type="term" value="F:oxidoreductase activity"/>
    <property type="evidence" value="ECO:0007669"/>
    <property type="project" value="UniProtKB-KW"/>
</dbReference>
<gene>
    <name evidence="5" type="ORF">EXJ73_04315</name>
</gene>
<dbReference type="InterPro" id="IPR036812">
    <property type="entry name" value="NAD(P)_OxRdtase_dom_sf"/>
</dbReference>
<dbReference type="Gene3D" id="3.20.20.100">
    <property type="entry name" value="NADP-dependent oxidoreductase domain"/>
    <property type="match status" value="1"/>
</dbReference>
<organism evidence="5 6">
    <name type="scientific">Pelomonas aquatica</name>
    <dbReference type="NCBI Taxonomy" id="431058"/>
    <lineage>
        <taxon>Bacteria</taxon>
        <taxon>Pseudomonadati</taxon>
        <taxon>Pseudomonadota</taxon>
        <taxon>Betaproteobacteria</taxon>
        <taxon>Burkholderiales</taxon>
        <taxon>Sphaerotilaceae</taxon>
        <taxon>Roseateles</taxon>
    </lineage>
</organism>
<keyword evidence="2" id="KW-0521">NADP</keyword>
<dbReference type="AlphaFoldDB" id="A0A9X4LDX5"/>
<dbReference type="SUPFAM" id="SSF51430">
    <property type="entry name" value="NAD(P)-linked oxidoreductase"/>
    <property type="match status" value="1"/>
</dbReference>
<evidence type="ECO:0000256" key="2">
    <source>
        <dbReference type="ARBA" id="ARBA00022857"/>
    </source>
</evidence>
<reference evidence="5" key="1">
    <citation type="submission" date="2019-02" db="EMBL/GenBank/DDBJ databases">
        <title>Draft genome of the type strain Pelomonas aquatica CCUG 52575T.</title>
        <authorList>
            <person name="Gomila M."/>
            <person name="Lalucat J."/>
        </authorList>
    </citation>
    <scope>NUCLEOTIDE SEQUENCE</scope>
    <source>
        <strain evidence="5">CCUG 52575</strain>
    </source>
</reference>
<dbReference type="Pfam" id="PF00248">
    <property type="entry name" value="Aldo_ket_red"/>
    <property type="match status" value="1"/>
</dbReference>
<evidence type="ECO:0000259" key="4">
    <source>
        <dbReference type="Pfam" id="PF00248"/>
    </source>
</evidence>
<comment type="similarity">
    <text evidence="1">Belongs to the shaker potassium channel beta subunit family.</text>
</comment>
<dbReference type="CDD" id="cd19143">
    <property type="entry name" value="AKR_AKR6C1_2"/>
    <property type="match status" value="1"/>
</dbReference>
<dbReference type="EMBL" id="SGUG01000005">
    <property type="protein sequence ID" value="MDG0861697.1"/>
    <property type="molecule type" value="Genomic_DNA"/>
</dbReference>
<dbReference type="PANTHER" id="PTHR43150:SF2">
    <property type="entry name" value="HYPERKINETIC, ISOFORM M"/>
    <property type="match status" value="1"/>
</dbReference>
<dbReference type="PRINTS" id="PR01577">
    <property type="entry name" value="KCNABCHANNEL"/>
</dbReference>
<keyword evidence="3" id="KW-0560">Oxidoreductase</keyword>